<dbReference type="HOGENOM" id="CLU_020062_0_0_11"/>
<protein>
    <recommendedName>
        <fullName evidence="1">MrfA-like Zn-binding domain-containing protein</fullName>
    </recommendedName>
</protein>
<organism evidence="2 3">
    <name type="scientific">Streptomyces xiamenensis</name>
    <dbReference type="NCBI Taxonomy" id="408015"/>
    <lineage>
        <taxon>Bacteria</taxon>
        <taxon>Bacillati</taxon>
        <taxon>Actinomycetota</taxon>
        <taxon>Actinomycetes</taxon>
        <taxon>Kitasatosporales</taxon>
        <taxon>Streptomycetaceae</taxon>
        <taxon>Streptomyces</taxon>
    </lineage>
</organism>
<dbReference type="EMBL" id="CP009922">
    <property type="protein sequence ID" value="AKG44354.1"/>
    <property type="molecule type" value="Genomic_DNA"/>
</dbReference>
<dbReference type="AlphaFoldDB" id="A0A0F7FVQ4"/>
<dbReference type="Pfam" id="PF09369">
    <property type="entry name" value="MZB"/>
    <property type="match status" value="1"/>
</dbReference>
<dbReference type="NCBIfam" id="NF038324">
    <property type="entry name" value="DrmB_fam"/>
    <property type="match status" value="1"/>
</dbReference>
<feature type="domain" description="MrfA-like Zn-binding" evidence="1">
    <location>
        <begin position="488"/>
        <end position="593"/>
    </location>
</feature>
<sequence length="640" mass="70652">MSRCRERSVNSMKDIRHKVRRTQTIVPFGVGGVMDVLGESFVAADIRSWPAAAEGVDSPRLANKLRVDGFRSAPVIPSGKAAYATRLGPGYVRFPKWLFCPRCRDMQLWHTDREVRNRPPTCGRCADRSQLAPMRFIQVCRAGHMADIDWRRWAHSRSDAHEQRQCQVRRLRFVATPESSGLEALRVVCVTCRAARDLLGISRKNILKQIGQRCTGSNPWQSSPGAEDACDEIPQAVQRGASNVYFPVIHSAIDIPSPVGSPQEEELVRTVINHKYWPDFNSAENGPISDALVTVISEQCGVTPEFVRSVRNRVDGDGLSTLSGGDAEDDLSIAEWTAFSAPESVADSKTFAVRRTSLGIDEAAPVSMRELNSVVSTVVVADRVREVRALEGFSRYEPSGESEEGEGGTIVSVNTVTRAPWLPAVETYGEGIFVAVDEQRLHSWESLAPVREWTRRIQRDLEASFKADRLRAKSGPDLLPRFVMLHTLAHHFIRQLSYDSGYNAASLRERVYARSHPAGRELPAQAGVFIYTAAGDAEGTLGGLVRQGQPPHLAETLIRLLESAQWCSQDPLCADSTGRSLANLNRAACHACTLLPETCCEIDNSLLDRTLLIGDGEVPGFFRDIVRTALEESADAVDPW</sequence>
<evidence type="ECO:0000313" key="3">
    <source>
        <dbReference type="Proteomes" id="UP000034034"/>
    </source>
</evidence>
<dbReference type="PATRIC" id="fig|408015.6.peg.3004"/>
<dbReference type="STRING" id="408015.SXIM_29700"/>
<keyword evidence="3" id="KW-1185">Reference proteome</keyword>
<name>A0A0F7FVQ4_9ACTN</name>
<evidence type="ECO:0000259" key="1">
    <source>
        <dbReference type="Pfam" id="PF09369"/>
    </source>
</evidence>
<dbReference type="InterPro" id="IPR047721">
    <property type="entry name" value="DrmB"/>
</dbReference>
<dbReference type="KEGG" id="sxi:SXIM_29700"/>
<evidence type="ECO:0000313" key="2">
    <source>
        <dbReference type="EMBL" id="AKG44354.1"/>
    </source>
</evidence>
<dbReference type="InterPro" id="IPR018973">
    <property type="entry name" value="MZB"/>
</dbReference>
<dbReference type="Proteomes" id="UP000034034">
    <property type="component" value="Chromosome"/>
</dbReference>
<proteinExistence type="predicted"/>
<gene>
    <name evidence="2" type="ORF">SXIM_29700</name>
</gene>
<reference evidence="2" key="1">
    <citation type="submission" date="2019-08" db="EMBL/GenBank/DDBJ databases">
        <title>Complete genome sequence of a mangrove-derived Streptomyces xiamenensis.</title>
        <authorList>
            <person name="Xu J."/>
        </authorList>
    </citation>
    <scope>NUCLEOTIDE SEQUENCE</scope>
    <source>
        <strain evidence="2">318</strain>
    </source>
</reference>
<accession>A0A0F7FVQ4</accession>